<feature type="compositionally biased region" description="Polar residues" evidence="1">
    <location>
        <begin position="1"/>
        <end position="19"/>
    </location>
</feature>
<reference evidence="2" key="1">
    <citation type="submission" date="2021-02" db="EMBL/GenBank/DDBJ databases">
        <authorList>
            <person name="Dougan E. K."/>
            <person name="Rhodes N."/>
            <person name="Thang M."/>
            <person name="Chan C."/>
        </authorList>
    </citation>
    <scope>NUCLEOTIDE SEQUENCE</scope>
</reference>
<organism evidence="2 3">
    <name type="scientific">Polarella glacialis</name>
    <name type="common">Dinoflagellate</name>
    <dbReference type="NCBI Taxonomy" id="89957"/>
    <lineage>
        <taxon>Eukaryota</taxon>
        <taxon>Sar</taxon>
        <taxon>Alveolata</taxon>
        <taxon>Dinophyceae</taxon>
        <taxon>Suessiales</taxon>
        <taxon>Suessiaceae</taxon>
        <taxon>Polarella</taxon>
    </lineage>
</organism>
<feature type="region of interest" description="Disordered" evidence="1">
    <location>
        <begin position="1"/>
        <end position="23"/>
    </location>
</feature>
<evidence type="ECO:0000313" key="3">
    <source>
        <dbReference type="Proteomes" id="UP000654075"/>
    </source>
</evidence>
<dbReference type="AlphaFoldDB" id="A0A813EUU3"/>
<gene>
    <name evidence="2" type="ORF">PGLA1383_LOCUS23834</name>
</gene>
<sequence>AINENAQSTKRSQSGTNQSMHDDSVFLRGHFAWKRLVKRGVRNSQKQRIGNTQIMFLGSRSGKPLSAMVGGLFSRRTRVSPVAFCQLEEGEEDNGSEKDTPADVFLHPWHFREGSLVGMHVTSKG</sequence>
<keyword evidence="3" id="KW-1185">Reference proteome</keyword>
<feature type="non-terminal residue" evidence="2">
    <location>
        <position position="125"/>
    </location>
</feature>
<accession>A0A813EUU3</accession>
<protein>
    <submittedName>
        <fullName evidence="2">Uncharacterized protein</fullName>
    </submittedName>
</protein>
<proteinExistence type="predicted"/>
<evidence type="ECO:0000313" key="2">
    <source>
        <dbReference type="EMBL" id="CAE8605725.1"/>
    </source>
</evidence>
<dbReference type="EMBL" id="CAJNNV010018238">
    <property type="protein sequence ID" value="CAE8605725.1"/>
    <property type="molecule type" value="Genomic_DNA"/>
</dbReference>
<evidence type="ECO:0000256" key="1">
    <source>
        <dbReference type="SAM" id="MobiDB-lite"/>
    </source>
</evidence>
<dbReference type="Proteomes" id="UP000654075">
    <property type="component" value="Unassembled WGS sequence"/>
</dbReference>
<feature type="non-terminal residue" evidence="2">
    <location>
        <position position="1"/>
    </location>
</feature>
<name>A0A813EUU3_POLGL</name>
<comment type="caution">
    <text evidence="2">The sequence shown here is derived from an EMBL/GenBank/DDBJ whole genome shotgun (WGS) entry which is preliminary data.</text>
</comment>